<dbReference type="GeneID" id="80346446"/>
<evidence type="ECO:0000256" key="2">
    <source>
        <dbReference type="ARBA" id="ARBA00023015"/>
    </source>
</evidence>
<dbReference type="Gene3D" id="6.10.250.690">
    <property type="match status" value="1"/>
</dbReference>
<feature type="modified residue" description="4-aspartylphosphate" evidence="5">
    <location>
        <position position="51"/>
    </location>
</feature>
<dbReference type="Proteomes" id="UP000516173">
    <property type="component" value="Chromosome"/>
</dbReference>
<feature type="domain" description="OmpR/PhoB-type" evidence="8">
    <location>
        <begin position="128"/>
        <end position="222"/>
    </location>
</feature>
<dbReference type="PROSITE" id="PS51755">
    <property type="entry name" value="OMPR_PHOB"/>
    <property type="match status" value="1"/>
</dbReference>
<evidence type="ECO:0000256" key="5">
    <source>
        <dbReference type="PROSITE-ProRule" id="PRU00169"/>
    </source>
</evidence>
<keyword evidence="2" id="KW-0805">Transcription regulation</keyword>
<keyword evidence="1 5" id="KW-0597">Phosphoprotein</keyword>
<dbReference type="SMART" id="SM00448">
    <property type="entry name" value="REC"/>
    <property type="match status" value="1"/>
</dbReference>
<dbReference type="Gene3D" id="3.40.50.2300">
    <property type="match status" value="1"/>
</dbReference>
<evidence type="ECO:0000256" key="3">
    <source>
        <dbReference type="ARBA" id="ARBA00023125"/>
    </source>
</evidence>
<evidence type="ECO:0000313" key="10">
    <source>
        <dbReference type="Proteomes" id="UP000516173"/>
    </source>
</evidence>
<evidence type="ECO:0000259" key="7">
    <source>
        <dbReference type="PROSITE" id="PS50110"/>
    </source>
</evidence>
<keyword evidence="10" id="KW-1185">Reference proteome</keyword>
<dbReference type="GO" id="GO:0005829">
    <property type="term" value="C:cytosol"/>
    <property type="evidence" value="ECO:0007669"/>
    <property type="project" value="TreeGrafter"/>
</dbReference>
<dbReference type="Gene3D" id="1.10.10.10">
    <property type="entry name" value="Winged helix-like DNA-binding domain superfamily/Winged helix DNA-binding domain"/>
    <property type="match status" value="1"/>
</dbReference>
<evidence type="ECO:0000256" key="6">
    <source>
        <dbReference type="PROSITE-ProRule" id="PRU01091"/>
    </source>
</evidence>
<evidence type="ECO:0000259" key="8">
    <source>
        <dbReference type="PROSITE" id="PS51755"/>
    </source>
</evidence>
<protein>
    <submittedName>
        <fullName evidence="9">DNA-binding response regulator</fullName>
    </submittedName>
</protein>
<dbReference type="InterPro" id="IPR011006">
    <property type="entry name" value="CheY-like_superfamily"/>
</dbReference>
<dbReference type="InterPro" id="IPR039420">
    <property type="entry name" value="WalR-like"/>
</dbReference>
<dbReference type="PANTHER" id="PTHR48111:SF4">
    <property type="entry name" value="DNA-BINDING DUAL TRANSCRIPTIONAL REGULATOR OMPR"/>
    <property type="match status" value="1"/>
</dbReference>
<organism evidence="9 10">
    <name type="scientific">Nocardia wallacei</name>
    <dbReference type="NCBI Taxonomy" id="480035"/>
    <lineage>
        <taxon>Bacteria</taxon>
        <taxon>Bacillati</taxon>
        <taxon>Actinomycetota</taxon>
        <taxon>Actinomycetes</taxon>
        <taxon>Mycobacteriales</taxon>
        <taxon>Nocardiaceae</taxon>
        <taxon>Nocardia</taxon>
    </lineage>
</organism>
<dbReference type="InterPro" id="IPR036388">
    <property type="entry name" value="WH-like_DNA-bd_sf"/>
</dbReference>
<proteinExistence type="predicted"/>
<evidence type="ECO:0000256" key="4">
    <source>
        <dbReference type="ARBA" id="ARBA00023163"/>
    </source>
</evidence>
<dbReference type="SUPFAM" id="SSF52172">
    <property type="entry name" value="CheY-like"/>
    <property type="match status" value="1"/>
</dbReference>
<dbReference type="Pfam" id="PF00486">
    <property type="entry name" value="Trans_reg_C"/>
    <property type="match status" value="1"/>
</dbReference>
<dbReference type="Pfam" id="PF00072">
    <property type="entry name" value="Response_reg"/>
    <property type="match status" value="1"/>
</dbReference>
<dbReference type="GO" id="GO:0032993">
    <property type="term" value="C:protein-DNA complex"/>
    <property type="evidence" value="ECO:0007669"/>
    <property type="project" value="TreeGrafter"/>
</dbReference>
<gene>
    <name evidence="9" type="primary">resD</name>
    <name evidence="9" type="ORF">NWFMUON74_18810</name>
</gene>
<dbReference type="GO" id="GO:0006355">
    <property type="term" value="P:regulation of DNA-templated transcription"/>
    <property type="evidence" value="ECO:0007669"/>
    <property type="project" value="InterPro"/>
</dbReference>
<feature type="domain" description="Response regulatory" evidence="7">
    <location>
        <begin position="2"/>
        <end position="117"/>
    </location>
</feature>
<sequence>MRILVADDDAVVREVVRRYLERDGLTVVETADGPATAAVLARDDIDLAVLDVMMPPPDGIDLCRAVRAGRHPDMPIILLTALGEEEDRVLGLQSGADDYLVKPFSPRELALRVASVLRRAHRPPPVAEQVLRSGAIEVRPGARSVLVDGRRVDLTAREFDLLTFLLAHPQRVFGRTELLERVWGWTFGDQSTVTVHIKRLRAKLGAAHRIETIWGRGYAWGRPGEDTDAD</sequence>
<dbReference type="RefSeq" id="WP_187687415.1">
    <property type="nucleotide sequence ID" value="NZ_AP023396.1"/>
</dbReference>
<dbReference type="InterPro" id="IPR001789">
    <property type="entry name" value="Sig_transdc_resp-reg_receiver"/>
</dbReference>
<dbReference type="InterPro" id="IPR001867">
    <property type="entry name" value="OmpR/PhoB-type_DNA-bd"/>
</dbReference>
<feature type="DNA-binding region" description="OmpR/PhoB-type" evidence="6">
    <location>
        <begin position="128"/>
        <end position="222"/>
    </location>
</feature>
<dbReference type="PROSITE" id="PS50110">
    <property type="entry name" value="RESPONSE_REGULATORY"/>
    <property type="match status" value="1"/>
</dbReference>
<dbReference type="CDD" id="cd17574">
    <property type="entry name" value="REC_OmpR"/>
    <property type="match status" value="1"/>
</dbReference>
<dbReference type="SMART" id="SM00862">
    <property type="entry name" value="Trans_reg_C"/>
    <property type="match status" value="1"/>
</dbReference>
<dbReference type="GO" id="GO:0000156">
    <property type="term" value="F:phosphorelay response regulator activity"/>
    <property type="evidence" value="ECO:0007669"/>
    <property type="project" value="TreeGrafter"/>
</dbReference>
<dbReference type="EMBL" id="AP023396">
    <property type="protein sequence ID" value="BCK54109.1"/>
    <property type="molecule type" value="Genomic_DNA"/>
</dbReference>
<reference evidence="9 10" key="1">
    <citation type="submission" date="2020-08" db="EMBL/GenBank/DDBJ databases">
        <title>Genome Sequencing of Nocardia wallacei strain FMUON74 and assembly.</title>
        <authorList>
            <person name="Toyokawa M."/>
            <person name="Uesaka K."/>
        </authorList>
    </citation>
    <scope>NUCLEOTIDE SEQUENCE [LARGE SCALE GENOMIC DNA]</scope>
    <source>
        <strain evidence="9 10">FMUON74</strain>
    </source>
</reference>
<dbReference type="KEGG" id="nwl:NWFMUON74_18810"/>
<dbReference type="GO" id="GO:0000976">
    <property type="term" value="F:transcription cis-regulatory region binding"/>
    <property type="evidence" value="ECO:0007669"/>
    <property type="project" value="TreeGrafter"/>
</dbReference>
<dbReference type="PANTHER" id="PTHR48111">
    <property type="entry name" value="REGULATOR OF RPOS"/>
    <property type="match status" value="1"/>
</dbReference>
<evidence type="ECO:0000313" key="9">
    <source>
        <dbReference type="EMBL" id="BCK54109.1"/>
    </source>
</evidence>
<dbReference type="CDD" id="cd00383">
    <property type="entry name" value="trans_reg_C"/>
    <property type="match status" value="1"/>
</dbReference>
<keyword evidence="3 6" id="KW-0238">DNA-binding</keyword>
<evidence type="ECO:0000256" key="1">
    <source>
        <dbReference type="ARBA" id="ARBA00022553"/>
    </source>
</evidence>
<dbReference type="AlphaFoldDB" id="A0A7G1KJG9"/>
<name>A0A7G1KJG9_9NOCA</name>
<keyword evidence="4" id="KW-0804">Transcription</keyword>
<accession>A0A7G1KJG9</accession>